<accession>A0A0N5A4V6</accession>
<keyword evidence="5" id="KW-1185">Reference proteome</keyword>
<evidence type="ECO:0000256" key="3">
    <source>
        <dbReference type="ARBA" id="ARBA00023242"/>
    </source>
</evidence>
<comment type="subcellular location">
    <subcellularLocation>
        <location evidence="1">Nucleus</location>
    </subcellularLocation>
</comment>
<dbReference type="PANTHER" id="PTHR12972:SF0">
    <property type="entry name" value="PROTEIN DOWNSTREAM NEIGHBOR OF SON"/>
    <property type="match status" value="1"/>
</dbReference>
<evidence type="ECO:0000256" key="2">
    <source>
        <dbReference type="ARBA" id="ARBA00022473"/>
    </source>
</evidence>
<dbReference type="PANTHER" id="PTHR12972">
    <property type="entry name" value="DOWNSTREAM NEIGHBOR OF SON"/>
    <property type="match status" value="1"/>
</dbReference>
<proteinExistence type="inferred from homology"/>
<comment type="similarity">
    <text evidence="4">Belongs to the DONSON family.</text>
</comment>
<evidence type="ECO:0000313" key="5">
    <source>
        <dbReference type="Proteomes" id="UP000038045"/>
    </source>
</evidence>
<dbReference type="AlphaFoldDB" id="A0A0N5A4V6"/>
<evidence type="ECO:0000256" key="1">
    <source>
        <dbReference type="ARBA" id="ARBA00004123"/>
    </source>
</evidence>
<organism evidence="5 6">
    <name type="scientific">Parastrongyloides trichosuri</name>
    <name type="common">Possum-specific nematode worm</name>
    <dbReference type="NCBI Taxonomy" id="131310"/>
    <lineage>
        <taxon>Eukaryota</taxon>
        <taxon>Metazoa</taxon>
        <taxon>Ecdysozoa</taxon>
        <taxon>Nematoda</taxon>
        <taxon>Chromadorea</taxon>
        <taxon>Rhabditida</taxon>
        <taxon>Tylenchina</taxon>
        <taxon>Panagrolaimomorpha</taxon>
        <taxon>Strongyloidoidea</taxon>
        <taxon>Strongyloididae</taxon>
        <taxon>Parastrongyloides</taxon>
    </lineage>
</organism>
<protein>
    <submittedName>
        <fullName evidence="6">SRR1 domain-containing protein</fullName>
    </submittedName>
</protein>
<evidence type="ECO:0000256" key="4">
    <source>
        <dbReference type="ARBA" id="ARBA00025806"/>
    </source>
</evidence>
<dbReference type="Proteomes" id="UP000038045">
    <property type="component" value="Unplaced"/>
</dbReference>
<name>A0A0N5A4V6_PARTI</name>
<dbReference type="STRING" id="131310.A0A0N5A4V6"/>
<dbReference type="WBParaSite" id="PTRK_0001674000.1">
    <property type="protein sequence ID" value="PTRK_0001674000.1"/>
    <property type="gene ID" value="PTRK_0001674000"/>
</dbReference>
<evidence type="ECO:0000313" key="6">
    <source>
        <dbReference type="WBParaSite" id="PTRK_0001674000.1"/>
    </source>
</evidence>
<dbReference type="GO" id="GO:0005634">
    <property type="term" value="C:nucleus"/>
    <property type="evidence" value="ECO:0007669"/>
    <property type="project" value="UniProtKB-SubCell"/>
</dbReference>
<keyword evidence="2" id="KW-0217">Developmental protein</keyword>
<reference evidence="6" key="1">
    <citation type="submission" date="2017-02" db="UniProtKB">
        <authorList>
            <consortium name="WormBaseParasite"/>
        </authorList>
    </citation>
    <scope>IDENTIFICATION</scope>
</reference>
<dbReference type="InterPro" id="IPR024861">
    <property type="entry name" value="Donson"/>
</dbReference>
<keyword evidence="3" id="KW-0539">Nucleus</keyword>
<dbReference type="GO" id="GO:0033260">
    <property type="term" value="P:nuclear DNA replication"/>
    <property type="evidence" value="ECO:0007669"/>
    <property type="project" value="TreeGrafter"/>
</dbReference>
<sequence length="417" mass="48313">MKSSLFKVRKRTIKASGENLIKEFSTNDNIIDENCTSFDILGEEIEKNEKIVLKKSTETVKQFPKDFRISSRLHFTSSSPFQWIKNIEKDGSVDIPDDVNDKYEGFINFLSNKENKKECLSNSLTYFIFPNILGQCSYPRLYCDMKDYQTLDKKFLVNNEMFEILMNQWKQCLDQNISLWNKKKIEYFYICGSLYTILFGPNEKIIMNGTTLNFRKKLKENGIFYDIHPSLTKLCGELSYEDISSSIVCEKKLKIINEENDNEEGGEKLYEPKGFYPISINITCLSQFILLLKNPSFSLVNYGIHSQLPPSIISAYPFHNSTMKFLNISSRIVKLSSGMIEYHVDVYGCDGEGPILPHVASEMMKYFDVYFSSFKEDVSMEISYYGKDSYNGLNMYYEDSKNVNKITANLSTGYFTF</sequence>